<name>A0ACC0K361_CHOFU</name>
<reference evidence="1 2" key="1">
    <citation type="journal article" date="2022" name="Genome Biol. Evol.">
        <title>The Spruce Budworm Genome: Reconstructing the Evolutionary History of Antifreeze Proteins.</title>
        <authorList>
            <person name="Beliveau C."/>
            <person name="Gagne P."/>
            <person name="Picq S."/>
            <person name="Vernygora O."/>
            <person name="Keeling C.I."/>
            <person name="Pinkney K."/>
            <person name="Doucet D."/>
            <person name="Wen F."/>
            <person name="Johnston J.S."/>
            <person name="Maaroufi H."/>
            <person name="Boyle B."/>
            <person name="Laroche J."/>
            <person name="Dewar K."/>
            <person name="Juretic N."/>
            <person name="Blackburn G."/>
            <person name="Nisole A."/>
            <person name="Brunet B."/>
            <person name="Brandao M."/>
            <person name="Lumley L."/>
            <person name="Duan J."/>
            <person name="Quan G."/>
            <person name="Lucarotti C.J."/>
            <person name="Roe A.D."/>
            <person name="Sperling F.A.H."/>
            <person name="Levesque R.C."/>
            <person name="Cusson M."/>
        </authorList>
    </citation>
    <scope>NUCLEOTIDE SEQUENCE [LARGE SCALE GENOMIC DNA]</scope>
    <source>
        <strain evidence="1">Glfc:IPQL:Cfum</strain>
    </source>
</reference>
<keyword evidence="2" id="KW-1185">Reference proteome</keyword>
<gene>
    <name evidence="1" type="ORF">MSG28_000969</name>
</gene>
<dbReference type="Proteomes" id="UP001064048">
    <property type="component" value="Chromosome Z"/>
</dbReference>
<evidence type="ECO:0000313" key="2">
    <source>
        <dbReference type="Proteomes" id="UP001064048"/>
    </source>
</evidence>
<proteinExistence type="predicted"/>
<protein>
    <submittedName>
        <fullName evidence="1">Uncharacterized protein</fullName>
    </submittedName>
</protein>
<sequence length="208" mass="23364">MSAHMQTIIILALVMGEVKAMSWNLPANKVQFNPVPKEEPDPKVPAQLAKETTTERIETLPSIFNAAKLSIGTNQKGKLIYAPKSPTQDKSQDAIFSEGLKNFISLPIIAQPYENYKILIATAPPQIRLYGEKAEPVVIYVVFTDDDSRATKAPNIPSIYFVNKHDGLLDRTKKEKAFPLFIVDNNRTVTGLRSKEIAKYVSFKRRFD</sequence>
<evidence type="ECO:0000313" key="1">
    <source>
        <dbReference type="EMBL" id="KAI8430814.1"/>
    </source>
</evidence>
<organism evidence="1 2">
    <name type="scientific">Choristoneura fumiferana</name>
    <name type="common">Spruce budworm moth</name>
    <name type="synonym">Archips fumiferana</name>
    <dbReference type="NCBI Taxonomy" id="7141"/>
    <lineage>
        <taxon>Eukaryota</taxon>
        <taxon>Metazoa</taxon>
        <taxon>Ecdysozoa</taxon>
        <taxon>Arthropoda</taxon>
        <taxon>Hexapoda</taxon>
        <taxon>Insecta</taxon>
        <taxon>Pterygota</taxon>
        <taxon>Neoptera</taxon>
        <taxon>Endopterygota</taxon>
        <taxon>Lepidoptera</taxon>
        <taxon>Glossata</taxon>
        <taxon>Ditrysia</taxon>
        <taxon>Tortricoidea</taxon>
        <taxon>Tortricidae</taxon>
        <taxon>Tortricinae</taxon>
        <taxon>Choristoneura</taxon>
    </lineage>
</organism>
<comment type="caution">
    <text evidence="1">The sequence shown here is derived from an EMBL/GenBank/DDBJ whole genome shotgun (WGS) entry which is preliminary data.</text>
</comment>
<accession>A0ACC0K361</accession>
<dbReference type="EMBL" id="CM046131">
    <property type="protein sequence ID" value="KAI8430814.1"/>
    <property type="molecule type" value="Genomic_DNA"/>
</dbReference>